<feature type="coiled-coil region" evidence="1">
    <location>
        <begin position="2556"/>
        <end position="2583"/>
    </location>
</feature>
<feature type="coiled-coil region" evidence="1">
    <location>
        <begin position="1237"/>
        <end position="1292"/>
    </location>
</feature>
<sequence length="2717" mass="303694">MDKNKSRTDLLAAGRKKLQQFRQKKDSKGSSSHGRSKKNYSTSEKHESDADDASSTGKAAGLKQVHEWEVKSQSDSDSGRVDSFVSSGAPDVNVDVVAVDPPIPLTAETRVAETALGHDAGSAVEEGWVDENHIDSSKPYEGESSQSIDDKAARVVPLRSSDIPDSEAKTKHDDAFVSVDVSAPHKSFDTMDDTTITGETESQDGEDGMRPLSSQEDTPDTSSIPARGDQEADGLDSKQFGGSSDLELERDRRLSFSGHGEIAKCDGGTASEQIHVEEAAASQSKQSDGVDDASASVSVTDLSVGLVASTISEDDGTAVVVHEATNEHGKVVDIGPSTVESVDIPSGYGYCGNDGEGVQSDRLVTEASSPQYFPEDSFVFVDESDKRPLFNKLGSTSEGYAMSALGDLGQITFLQLIEVIKGLNEDEYRLLLKSRGSVSNVELGITSSVSSQNGFPGLLERLGEELFLTNCTKDILQLQLSEQSDLQIENDHHLHQLDDEISVLHASLKEARERGKSLAEELAECRSELQASVSGREELEQQFHEAKAEVEEVSARAYELQNSLEMSQSELLRLSKELADSQDFVAALQEEVENLNGNLVSLTQERKIVEEGKNSCVHENEKLLNELTDCKSLIAALQTESSDLRGTVASMTEEKIKLNGEKEYLADCHDKICTELSDCKVLVEALQVENLKLSGSLAMATEERKKLEEDISYSAQERDKLSSELLVLRDELSKDHAECLQFESELQEMTTRLEKLTEENRFLSSNLDIQSEESVSGNFEGGPPLALLGQEVFDDSLGFVGLKGHLEEAGKVLQGLEKAIEVAHSHSVSLTRAGGKSASPAVSKLIQAFESKGQQDENETQDDSMTEDQSPATDPFASTKEYTGNLKAVLKHLALDAENASLMFKTERDDRSIANCTIKELTFQAEALKEHSDNLEATNIQLGVLYEAAKQHFSDCNKTNNELEVLCDSLRQQEFNLKAENSEFGRKLSDCELKIEDLQSQLHGLQRSSDEKASALHDELAKSQMEAAEKALTVEQEWNSTAAQITEAVDRLDVSTGFSLTSTTSMPSHGSLDVCSHVTASVNAATNMIQDLKEKLEASSRGHETASNLFNEVSEKCNDLIGKNELANATLHKLYSELRNIVIDVEESNLLDEELPATVEYIRFKAVLEKLENALAERLQLQSANKKLNSEWTSQIKDIEELNRRCHDFSSIQRLIEDVEGEMKLEDDGSDSEMTPVSHLESLVSILVRKYKEAKEQVNSSKEEFGSKVLEMTELQKEIHQLTGLTLQHENEILVLKEHLTQAEEALVTMRSEWQEKVSELQQSEQRVSSIREKLSIAVAKGKGLVVQRDSLKQSLAETSGELDRCSQELHLKDARLHEIEAKLKTYSEAGGRVEALESELSYIRNSATALRESFLLKDSVLQRIEEILEDLDLPEHFHSRDIIEKVDWLARSATANTLLPTDWDQKSSVGGSHSDTGFAVTDAWKEDVQSGSNSGDDLRRKYEELQSKFYGLAEQNEMLEQSLMERNNLVQRWEERLARINLPSHLRLAEPEDRIEWLENALSEASHDRNSMLQKTSELENYCRSVTADLEESQDRVSRLTAELLESSKRVSDLERDLQAVIFERENLFERLEILTSDAEKLSARRVQFELDNEKLQNEASALQEKLVDKLGIEEHIQSINDEIRRMQDLVCDALQDPGAKDFISDGSSTDCLERLLRKLVDNYTTLSSAKSVPVEAVVDHQAKGTDANFLEGQTRDILESDTALLKRDTWGNEEENGDFLKKELEETLSELADVKEERDRDREKQQSLVCEAEAMGKKILELQELLHQEEQKSTSVREKLNVAVRKGKLLVQQRDSLKQTIEEMNAELVLLKSQIKDRENALTDNEQKMRDLATYPEKVEALEAESSLLRNRLAETEHLLQEKGDTLTMMLNALGDIDVGAEIYSNNPIEKLEYTGKVCHDLLAAVASAEQESKKSGRAAELLLAELNEVQDRNDSLQEELAKASIEISEISKERDTAEAAKLEALSRLERLFTDHAQEKRKQYSELAVLKSAADKLRKSFSDINYLLGGVFTMELEFLQNVEAGMASCVKRTEINLAVHVPPFSAADGITFNISENMDNLSVEFPSQSSMPDDFDDNFIIEVCDTVQELKTEIDAVKVILGKHSGALHDQARNLSKLIGILHREMISQKESFEALERENKDIKSAEKEKEKEIVVLHRNISLLYEACTNTFMEIENRKAEVSGNALATGDMAMNWKPARFADGGGHNFPSEEHFKTVAERLFMAVKEFVSIKGDITEGEKKEMKVMISNLQKELQEKDIQRERICMELVSQIKEAESAVTSYSLDLQSSRTRIYDLEKQVDVMEEERELLDQRVKELQDGQAISADLQERVRSLTDVLAAKEQEIETLMQALDEEEVQMEDLTSKTKELEKILQQKNVDIENLEASRGKALKKLSITLQERDTEISFLRQEVTRCTNEVLVASQMSCKRNSDDIHELLMWLDSLVSQVGMQDVNLYDSSTAPEHKELLQKKISSIVSKLEDLQVVAQSRDTLVQIERNKVDELTRQIETLESCLHEKESQLNMLEGVEDLGHTTNSVSEIVEVEPVINKWVAPAPSSSSQVRNLRKVNNDQVAIAIDEDPISKNRLEDEDDDKVHGFKSLTTSRIVPKFTRPVSDMIDGLWVSCDRALMRRPALRLCIIIYWAILHSLLATFAV</sequence>
<evidence type="ECO:0000256" key="1">
    <source>
        <dbReference type="SAM" id="Coils"/>
    </source>
</evidence>
<feature type="compositionally biased region" description="Polar residues" evidence="2">
    <location>
        <begin position="212"/>
        <end position="224"/>
    </location>
</feature>
<feature type="coiled-coil region" evidence="1">
    <location>
        <begin position="494"/>
        <end position="640"/>
    </location>
</feature>
<dbReference type="SUPFAM" id="SSF57997">
    <property type="entry name" value="Tropomyosin"/>
    <property type="match status" value="1"/>
</dbReference>
<proteinExistence type="predicted"/>
<feature type="coiled-coil region" evidence="1">
    <location>
        <begin position="1584"/>
        <end position="1674"/>
    </location>
</feature>
<organism evidence="3 4">
    <name type="scientific">Salix suchowensis</name>
    <dbReference type="NCBI Taxonomy" id="1278906"/>
    <lineage>
        <taxon>Eukaryota</taxon>
        <taxon>Viridiplantae</taxon>
        <taxon>Streptophyta</taxon>
        <taxon>Embryophyta</taxon>
        <taxon>Tracheophyta</taxon>
        <taxon>Spermatophyta</taxon>
        <taxon>Magnoliopsida</taxon>
        <taxon>eudicotyledons</taxon>
        <taxon>Gunneridae</taxon>
        <taxon>Pentapetalae</taxon>
        <taxon>rosids</taxon>
        <taxon>fabids</taxon>
        <taxon>Malpighiales</taxon>
        <taxon>Salicaceae</taxon>
        <taxon>Saliceae</taxon>
        <taxon>Salix</taxon>
    </lineage>
</organism>
<accession>A0ABQ9AQJ4</accession>
<dbReference type="Gene3D" id="1.10.287.1490">
    <property type="match status" value="1"/>
</dbReference>
<feature type="compositionally biased region" description="Basic and acidic residues" evidence="2">
    <location>
        <begin position="64"/>
        <end position="80"/>
    </location>
</feature>
<dbReference type="PANTHER" id="PTHR43939:SF50">
    <property type="entry name" value="NUCLEOPORIN"/>
    <property type="match status" value="1"/>
</dbReference>
<reference evidence="3" key="2">
    <citation type="journal article" date="2023" name="Int. J. Mol. Sci.">
        <title>De Novo Assembly and Annotation of 11 Diverse Shrub Willow (Salix) Genomes Reveals Novel Gene Organization in Sex-Linked Regions.</title>
        <authorList>
            <person name="Hyden B."/>
            <person name="Feng K."/>
            <person name="Yates T.B."/>
            <person name="Jawdy S."/>
            <person name="Cereghino C."/>
            <person name="Smart L.B."/>
            <person name="Muchero W."/>
        </authorList>
    </citation>
    <scope>NUCLEOTIDE SEQUENCE</scope>
    <source>
        <tissue evidence="3">Shoot tip</tissue>
    </source>
</reference>
<keyword evidence="1" id="KW-0175">Coiled coil</keyword>
<feature type="compositionally biased region" description="Basic and acidic residues" evidence="2">
    <location>
        <begin position="130"/>
        <end position="141"/>
    </location>
</feature>
<evidence type="ECO:0000313" key="3">
    <source>
        <dbReference type="EMBL" id="KAJ6354825.1"/>
    </source>
</evidence>
<feature type="region of interest" description="Disordered" evidence="2">
    <location>
        <begin position="122"/>
        <end position="248"/>
    </location>
</feature>
<evidence type="ECO:0000256" key="2">
    <source>
        <dbReference type="SAM" id="MobiDB-lite"/>
    </source>
</evidence>
<name>A0ABQ9AQJ4_9ROSI</name>
<feature type="coiled-coil region" evidence="1">
    <location>
        <begin position="2191"/>
        <end position="2218"/>
    </location>
</feature>
<dbReference type="EMBL" id="JAPFFI010000017">
    <property type="protein sequence ID" value="KAJ6354825.1"/>
    <property type="molecule type" value="Genomic_DNA"/>
</dbReference>
<feature type="region of interest" description="Disordered" evidence="2">
    <location>
        <begin position="1"/>
        <end position="91"/>
    </location>
</feature>
<protein>
    <submittedName>
        <fullName evidence="3">Uncharacterized protein</fullName>
    </submittedName>
</protein>
<dbReference type="Proteomes" id="UP001141253">
    <property type="component" value="Chromosome 18"/>
</dbReference>
<reference evidence="3" key="1">
    <citation type="submission" date="2022-10" db="EMBL/GenBank/DDBJ databases">
        <authorList>
            <person name="Hyden B.L."/>
            <person name="Feng K."/>
            <person name="Yates T."/>
            <person name="Jawdy S."/>
            <person name="Smart L.B."/>
            <person name="Muchero W."/>
        </authorList>
    </citation>
    <scope>NUCLEOTIDE SEQUENCE</scope>
    <source>
        <tissue evidence="3">Shoot tip</tissue>
    </source>
</reference>
<feature type="compositionally biased region" description="Basic and acidic residues" evidence="2">
    <location>
        <begin position="166"/>
        <end position="175"/>
    </location>
</feature>
<feature type="coiled-coil region" evidence="1">
    <location>
        <begin position="2303"/>
        <end position="2449"/>
    </location>
</feature>
<feature type="region of interest" description="Disordered" evidence="2">
    <location>
        <begin position="851"/>
        <end position="878"/>
    </location>
</feature>
<gene>
    <name evidence="3" type="ORF">OIU77_005429</name>
</gene>
<feature type="compositionally biased region" description="Acidic residues" evidence="2">
    <location>
        <begin position="856"/>
        <end position="866"/>
    </location>
</feature>
<feature type="coiled-coil region" evidence="1">
    <location>
        <begin position="1779"/>
        <end position="1921"/>
    </location>
</feature>
<dbReference type="PANTHER" id="PTHR43939">
    <property type="entry name" value="COILED-COIL DOMAIN-CONTAINING PROTEIN 158"/>
    <property type="match status" value="1"/>
</dbReference>
<feature type="coiled-coil region" evidence="1">
    <location>
        <begin position="1982"/>
        <end position="2023"/>
    </location>
</feature>
<evidence type="ECO:0000313" key="4">
    <source>
        <dbReference type="Proteomes" id="UP001141253"/>
    </source>
</evidence>
<keyword evidence="4" id="KW-1185">Reference proteome</keyword>
<comment type="caution">
    <text evidence="3">The sequence shown here is derived from an EMBL/GenBank/DDBJ whole genome shotgun (WGS) entry which is preliminary data.</text>
</comment>
<feature type="coiled-coil region" evidence="1">
    <location>
        <begin position="739"/>
        <end position="773"/>
    </location>
</feature>